<dbReference type="RefSeq" id="WP_193120591.1">
    <property type="nucleotide sequence ID" value="NZ_JADBGI010000003.1"/>
</dbReference>
<evidence type="ECO:0000313" key="3">
    <source>
        <dbReference type="Proteomes" id="UP000806528"/>
    </source>
</evidence>
<feature type="compositionally biased region" description="Polar residues" evidence="1">
    <location>
        <begin position="215"/>
        <end position="224"/>
    </location>
</feature>
<protein>
    <submittedName>
        <fullName evidence="2">Uncharacterized protein</fullName>
    </submittedName>
</protein>
<feature type="compositionally biased region" description="Low complexity" evidence="1">
    <location>
        <begin position="108"/>
        <end position="156"/>
    </location>
</feature>
<comment type="caution">
    <text evidence="2">The sequence shown here is derived from an EMBL/GenBank/DDBJ whole genome shotgun (WGS) entry which is preliminary data.</text>
</comment>
<keyword evidence="3" id="KW-1185">Reference proteome</keyword>
<organism evidence="2 3">
    <name type="scientific">Nocardiopsis coralli</name>
    <dbReference type="NCBI Taxonomy" id="2772213"/>
    <lineage>
        <taxon>Bacteria</taxon>
        <taxon>Bacillati</taxon>
        <taxon>Actinomycetota</taxon>
        <taxon>Actinomycetes</taxon>
        <taxon>Streptosporangiales</taxon>
        <taxon>Nocardiopsidaceae</taxon>
        <taxon>Nocardiopsis</taxon>
    </lineage>
</organism>
<gene>
    <name evidence="2" type="ORF">IDM40_04385</name>
</gene>
<evidence type="ECO:0000313" key="2">
    <source>
        <dbReference type="EMBL" id="MBE2997950.1"/>
    </source>
</evidence>
<proteinExistence type="predicted"/>
<reference evidence="2 3" key="1">
    <citation type="submission" date="2020-09" db="EMBL/GenBank/DDBJ databases">
        <title>Diversity and distribution of actinomycetes associated with coral in the coast of Hainan.</title>
        <authorList>
            <person name="Li F."/>
        </authorList>
    </citation>
    <scope>NUCLEOTIDE SEQUENCE [LARGE SCALE GENOMIC DNA]</scope>
    <source>
        <strain evidence="2 3">HNM0947</strain>
    </source>
</reference>
<feature type="compositionally biased region" description="Pro residues" evidence="1">
    <location>
        <begin position="157"/>
        <end position="172"/>
    </location>
</feature>
<name>A0ABR9P2G9_9ACTN</name>
<accession>A0ABR9P2G9</accession>
<dbReference type="Proteomes" id="UP000806528">
    <property type="component" value="Unassembled WGS sequence"/>
</dbReference>
<feature type="compositionally biased region" description="Basic residues" evidence="1">
    <location>
        <begin position="78"/>
        <end position="89"/>
    </location>
</feature>
<evidence type="ECO:0000256" key="1">
    <source>
        <dbReference type="SAM" id="MobiDB-lite"/>
    </source>
</evidence>
<feature type="region of interest" description="Disordered" evidence="1">
    <location>
        <begin position="1"/>
        <end position="28"/>
    </location>
</feature>
<dbReference type="EMBL" id="JADBGI010000003">
    <property type="protein sequence ID" value="MBE2997950.1"/>
    <property type="molecule type" value="Genomic_DNA"/>
</dbReference>
<feature type="region of interest" description="Disordered" evidence="1">
    <location>
        <begin position="51"/>
        <end position="297"/>
    </location>
</feature>
<sequence>MTTHSDGTGDVSINGRAQTVSAETAPEVRTRVTEIITDVAGKLGRPVKVATSGVDGEWPLVVHPDGTVEEDSSAPAPKKGRKAKSRKPRAGADPSGGPGTTESTNGRVAEPVAPEVAVPEPEVVSEPEAVPDLATVPEPVAAPEPEAETGPEAAEPGPVPVEPEPRPAPAVPEAPSGAAEDPRFLPHEAVPGSAPALRSPEDTAQPVLPPDRSVQHTPPGQPGQQRFAGGGGHVPTPAAATDDARARAAQWWGEAIDEHNRSVGARAVATVNPQHSNGSDDRPARRRRFFSRRGPEN</sequence>